<proteinExistence type="predicted"/>
<evidence type="ECO:0000313" key="2">
    <source>
        <dbReference type="EnsemblPlants" id="AET1Gv20733500.1"/>
    </source>
</evidence>
<reference evidence="3" key="2">
    <citation type="journal article" date="2017" name="Nat. Plants">
        <title>The Aegilops tauschii genome reveals multiple impacts of transposons.</title>
        <authorList>
            <person name="Zhao G."/>
            <person name="Zou C."/>
            <person name="Li K."/>
            <person name="Wang K."/>
            <person name="Li T."/>
            <person name="Gao L."/>
            <person name="Zhang X."/>
            <person name="Wang H."/>
            <person name="Yang Z."/>
            <person name="Liu X."/>
            <person name="Jiang W."/>
            <person name="Mao L."/>
            <person name="Kong X."/>
            <person name="Jiao Y."/>
            <person name="Jia J."/>
        </authorList>
    </citation>
    <scope>NUCLEOTIDE SEQUENCE [LARGE SCALE GENOMIC DNA]</scope>
    <source>
        <strain evidence="3">cv. AL8/78</strain>
    </source>
</reference>
<dbReference type="AlphaFoldDB" id="A0A452ZEG5"/>
<keyword evidence="1" id="KW-0732">Signal</keyword>
<name>A0A452ZEG5_AEGTS</name>
<reference evidence="2" key="5">
    <citation type="journal article" date="2021" name="G3 (Bethesda)">
        <title>Aegilops tauschii genome assembly Aet v5.0 features greater sequence contiguity and improved annotation.</title>
        <authorList>
            <person name="Wang L."/>
            <person name="Zhu T."/>
            <person name="Rodriguez J.C."/>
            <person name="Deal K.R."/>
            <person name="Dubcovsky J."/>
            <person name="McGuire P.E."/>
            <person name="Lux T."/>
            <person name="Spannagl M."/>
            <person name="Mayer K.F.X."/>
            <person name="Baldrich P."/>
            <person name="Meyers B.C."/>
            <person name="Huo N."/>
            <person name="Gu Y.Q."/>
            <person name="Zhou H."/>
            <person name="Devos K.M."/>
            <person name="Bennetzen J.L."/>
            <person name="Unver T."/>
            <person name="Budak H."/>
            <person name="Gulick P.J."/>
            <person name="Galiba G."/>
            <person name="Kalapos B."/>
            <person name="Nelson D.R."/>
            <person name="Li P."/>
            <person name="You F.M."/>
            <person name="Luo M.C."/>
            <person name="Dvorak J."/>
        </authorList>
    </citation>
    <scope>NUCLEOTIDE SEQUENCE [LARGE SCALE GENOMIC DNA]</scope>
    <source>
        <strain evidence="2">cv. AL8/78</strain>
    </source>
</reference>
<evidence type="ECO:0000256" key="1">
    <source>
        <dbReference type="SAM" id="SignalP"/>
    </source>
</evidence>
<dbReference type="Gramene" id="AET1Gv20733500.1">
    <property type="protein sequence ID" value="AET1Gv20733500.1"/>
    <property type="gene ID" value="AET1Gv20733500"/>
</dbReference>
<reference evidence="3" key="1">
    <citation type="journal article" date="2014" name="Science">
        <title>Ancient hybridizations among the ancestral genomes of bread wheat.</title>
        <authorList>
            <consortium name="International Wheat Genome Sequencing Consortium,"/>
            <person name="Marcussen T."/>
            <person name="Sandve S.R."/>
            <person name="Heier L."/>
            <person name="Spannagl M."/>
            <person name="Pfeifer M."/>
            <person name="Jakobsen K.S."/>
            <person name="Wulff B.B."/>
            <person name="Steuernagel B."/>
            <person name="Mayer K.F."/>
            <person name="Olsen O.A."/>
        </authorList>
    </citation>
    <scope>NUCLEOTIDE SEQUENCE [LARGE SCALE GENOMIC DNA]</scope>
    <source>
        <strain evidence="3">cv. AL8/78</strain>
    </source>
</reference>
<feature type="chain" id="PRO_5019460200" description="Secreted protein" evidence="1">
    <location>
        <begin position="22"/>
        <end position="68"/>
    </location>
</feature>
<reference evidence="2" key="3">
    <citation type="journal article" date="2017" name="Nature">
        <title>Genome sequence of the progenitor of the wheat D genome Aegilops tauschii.</title>
        <authorList>
            <person name="Luo M.C."/>
            <person name="Gu Y.Q."/>
            <person name="Puiu D."/>
            <person name="Wang H."/>
            <person name="Twardziok S.O."/>
            <person name="Deal K.R."/>
            <person name="Huo N."/>
            <person name="Zhu T."/>
            <person name="Wang L."/>
            <person name="Wang Y."/>
            <person name="McGuire P.E."/>
            <person name="Liu S."/>
            <person name="Long H."/>
            <person name="Ramasamy R.K."/>
            <person name="Rodriguez J.C."/>
            <person name="Van S.L."/>
            <person name="Yuan L."/>
            <person name="Wang Z."/>
            <person name="Xia Z."/>
            <person name="Xiao L."/>
            <person name="Anderson O.D."/>
            <person name="Ouyang S."/>
            <person name="Liang Y."/>
            <person name="Zimin A.V."/>
            <person name="Pertea G."/>
            <person name="Qi P."/>
            <person name="Bennetzen J.L."/>
            <person name="Dai X."/>
            <person name="Dawson M.W."/>
            <person name="Muller H.G."/>
            <person name="Kugler K."/>
            <person name="Rivarola-Duarte L."/>
            <person name="Spannagl M."/>
            <person name="Mayer K.F.X."/>
            <person name="Lu F.H."/>
            <person name="Bevan M.W."/>
            <person name="Leroy P."/>
            <person name="Li P."/>
            <person name="You F.M."/>
            <person name="Sun Q."/>
            <person name="Liu Z."/>
            <person name="Lyons E."/>
            <person name="Wicker T."/>
            <person name="Salzberg S.L."/>
            <person name="Devos K.M."/>
            <person name="Dvorak J."/>
        </authorList>
    </citation>
    <scope>NUCLEOTIDE SEQUENCE [LARGE SCALE GENOMIC DNA]</scope>
    <source>
        <strain evidence="2">cv. AL8/78</strain>
    </source>
</reference>
<keyword evidence="3" id="KW-1185">Reference proteome</keyword>
<evidence type="ECO:0008006" key="4">
    <source>
        <dbReference type="Google" id="ProtNLM"/>
    </source>
</evidence>
<evidence type="ECO:0000313" key="3">
    <source>
        <dbReference type="Proteomes" id="UP000015105"/>
    </source>
</evidence>
<protein>
    <recommendedName>
        <fullName evidence="4">Secreted protein</fullName>
    </recommendedName>
</protein>
<dbReference type="EnsemblPlants" id="AET1Gv20733500.1">
    <property type="protein sequence ID" value="AET1Gv20733500.1"/>
    <property type="gene ID" value="AET1Gv20733500"/>
</dbReference>
<dbReference type="Proteomes" id="UP000015105">
    <property type="component" value="Chromosome 1D"/>
</dbReference>
<feature type="signal peptide" evidence="1">
    <location>
        <begin position="1"/>
        <end position="21"/>
    </location>
</feature>
<sequence length="68" mass="7410">MLLLLVVCVCVFRACWPPSSGCRGLVACVVCLCRVNSVVSLLRVRYGELEVLVAGLQYGWLIVSSHSL</sequence>
<reference evidence="2" key="4">
    <citation type="submission" date="2019-03" db="UniProtKB">
        <authorList>
            <consortium name="EnsemblPlants"/>
        </authorList>
    </citation>
    <scope>IDENTIFICATION</scope>
</reference>
<accession>A0A452ZEG5</accession>
<organism evidence="2 3">
    <name type="scientific">Aegilops tauschii subsp. strangulata</name>
    <name type="common">Goatgrass</name>
    <dbReference type="NCBI Taxonomy" id="200361"/>
    <lineage>
        <taxon>Eukaryota</taxon>
        <taxon>Viridiplantae</taxon>
        <taxon>Streptophyta</taxon>
        <taxon>Embryophyta</taxon>
        <taxon>Tracheophyta</taxon>
        <taxon>Spermatophyta</taxon>
        <taxon>Magnoliopsida</taxon>
        <taxon>Liliopsida</taxon>
        <taxon>Poales</taxon>
        <taxon>Poaceae</taxon>
        <taxon>BOP clade</taxon>
        <taxon>Pooideae</taxon>
        <taxon>Triticodae</taxon>
        <taxon>Triticeae</taxon>
        <taxon>Triticinae</taxon>
        <taxon>Aegilops</taxon>
    </lineage>
</organism>